<dbReference type="OrthoDB" id="9812435at2"/>
<dbReference type="Pfam" id="PF00126">
    <property type="entry name" value="HTH_1"/>
    <property type="match status" value="1"/>
</dbReference>
<dbReference type="SUPFAM" id="SSF53850">
    <property type="entry name" value="Periplasmic binding protein-like II"/>
    <property type="match status" value="1"/>
</dbReference>
<proteinExistence type="inferred from homology"/>
<dbReference type="EMBL" id="BJVA01000016">
    <property type="protein sequence ID" value="GEK97047.1"/>
    <property type="molecule type" value="Genomic_DNA"/>
</dbReference>
<sequence length="303" mass="33161">MIDMPDNLKGLEVFVAVVESGSFTAAAKHLHLTVSAVSKAVGRLEIRLNKKLFERTNRCLEITEAGTAYYETCVRVMTELAEAEAMLQAQGAEPVGALRLHVPVAFGRMRVMPIILRLASTHSALRPQVAFNDKMLDLVEEKADVAVRLLSVNQAREGFSSLYLGTENLVLCAAPTFAKRHGRPTDRFDLSRFDCVTYGRSDGTVAPWQFDIGRDGTERRDISSSLVLGSAEAQVEAVKAGLGISQLASWLIEKELQSGELVDLAPDMSASGLKLHLVWPKQRETSAKVSMTLDALSKYLKVS</sequence>
<dbReference type="Gene3D" id="3.40.190.290">
    <property type="match status" value="1"/>
</dbReference>
<evidence type="ECO:0000313" key="7">
    <source>
        <dbReference type="Proteomes" id="UP000321079"/>
    </source>
</evidence>
<dbReference type="Gene3D" id="1.10.10.10">
    <property type="entry name" value="Winged helix-like DNA-binding domain superfamily/Winged helix DNA-binding domain"/>
    <property type="match status" value="1"/>
</dbReference>
<dbReference type="PANTHER" id="PTHR30537:SF5">
    <property type="entry name" value="HTH-TYPE TRANSCRIPTIONAL ACTIVATOR TTDR-RELATED"/>
    <property type="match status" value="1"/>
</dbReference>
<dbReference type="GO" id="GO:0003677">
    <property type="term" value="F:DNA binding"/>
    <property type="evidence" value="ECO:0007669"/>
    <property type="project" value="UniProtKB-KW"/>
</dbReference>
<dbReference type="InterPro" id="IPR036390">
    <property type="entry name" value="WH_DNA-bd_sf"/>
</dbReference>
<dbReference type="SUPFAM" id="SSF46785">
    <property type="entry name" value="Winged helix' DNA-binding domain"/>
    <property type="match status" value="1"/>
</dbReference>
<evidence type="ECO:0000256" key="3">
    <source>
        <dbReference type="ARBA" id="ARBA00023125"/>
    </source>
</evidence>
<dbReference type="InterPro" id="IPR036388">
    <property type="entry name" value="WH-like_DNA-bd_sf"/>
</dbReference>
<evidence type="ECO:0000259" key="5">
    <source>
        <dbReference type="PROSITE" id="PS50931"/>
    </source>
</evidence>
<evidence type="ECO:0000313" key="6">
    <source>
        <dbReference type="EMBL" id="GEK97047.1"/>
    </source>
</evidence>
<protein>
    <submittedName>
        <fullName evidence="6">LysR family transcriptional regulator</fullName>
    </submittedName>
</protein>
<name>A0A511BGW7_9PROT</name>
<keyword evidence="4" id="KW-0804">Transcription</keyword>
<dbReference type="Pfam" id="PF03466">
    <property type="entry name" value="LysR_substrate"/>
    <property type="match status" value="1"/>
</dbReference>
<evidence type="ECO:0000256" key="1">
    <source>
        <dbReference type="ARBA" id="ARBA00009437"/>
    </source>
</evidence>
<dbReference type="FunFam" id="1.10.10.10:FF:000001">
    <property type="entry name" value="LysR family transcriptional regulator"/>
    <property type="match status" value="1"/>
</dbReference>
<dbReference type="AlphaFoldDB" id="A0A511BGW7"/>
<evidence type="ECO:0000256" key="4">
    <source>
        <dbReference type="ARBA" id="ARBA00023163"/>
    </source>
</evidence>
<evidence type="ECO:0000256" key="2">
    <source>
        <dbReference type="ARBA" id="ARBA00023015"/>
    </source>
</evidence>
<dbReference type="InterPro" id="IPR000847">
    <property type="entry name" value="LysR_HTH_N"/>
</dbReference>
<dbReference type="PANTHER" id="PTHR30537">
    <property type="entry name" value="HTH-TYPE TRANSCRIPTIONAL REGULATOR"/>
    <property type="match status" value="1"/>
</dbReference>
<keyword evidence="3" id="KW-0238">DNA-binding</keyword>
<organism evidence="6 7">
    <name type="scientific">Gluconobacter kanchanaburiensis NBRC 103587</name>
    <dbReference type="NCBI Taxonomy" id="1307948"/>
    <lineage>
        <taxon>Bacteria</taxon>
        <taxon>Pseudomonadati</taxon>
        <taxon>Pseudomonadota</taxon>
        <taxon>Alphaproteobacteria</taxon>
        <taxon>Acetobacterales</taxon>
        <taxon>Acetobacteraceae</taxon>
        <taxon>Gluconobacter</taxon>
    </lineage>
</organism>
<gene>
    <name evidence="6" type="ORF">GKA01_22440</name>
</gene>
<dbReference type="PROSITE" id="PS50931">
    <property type="entry name" value="HTH_LYSR"/>
    <property type="match status" value="1"/>
</dbReference>
<comment type="caution">
    <text evidence="6">The sequence shown here is derived from an EMBL/GenBank/DDBJ whole genome shotgun (WGS) entry which is preliminary data.</text>
</comment>
<dbReference type="GO" id="GO:0003700">
    <property type="term" value="F:DNA-binding transcription factor activity"/>
    <property type="evidence" value="ECO:0007669"/>
    <property type="project" value="InterPro"/>
</dbReference>
<reference evidence="6 7" key="1">
    <citation type="submission" date="2019-07" db="EMBL/GenBank/DDBJ databases">
        <title>Whole genome shotgun sequence of Gluconobacter kanchanaburiensis NBRC 103587.</title>
        <authorList>
            <person name="Hosoyama A."/>
            <person name="Uohara A."/>
            <person name="Ohji S."/>
            <person name="Ichikawa N."/>
        </authorList>
    </citation>
    <scope>NUCLEOTIDE SEQUENCE [LARGE SCALE GENOMIC DNA]</scope>
    <source>
        <strain evidence="6 7">NBRC 103587</strain>
    </source>
</reference>
<dbReference type="PRINTS" id="PR00039">
    <property type="entry name" value="HTHLYSR"/>
</dbReference>
<comment type="similarity">
    <text evidence="1">Belongs to the LysR transcriptional regulatory family.</text>
</comment>
<keyword evidence="7" id="KW-1185">Reference proteome</keyword>
<dbReference type="InterPro" id="IPR058163">
    <property type="entry name" value="LysR-type_TF_proteobact-type"/>
</dbReference>
<feature type="domain" description="HTH lysR-type" evidence="5">
    <location>
        <begin position="6"/>
        <end position="63"/>
    </location>
</feature>
<accession>A0A511BGW7</accession>
<keyword evidence="2" id="KW-0805">Transcription regulation</keyword>
<dbReference type="InterPro" id="IPR005119">
    <property type="entry name" value="LysR_subst-bd"/>
</dbReference>
<dbReference type="Proteomes" id="UP000321079">
    <property type="component" value="Unassembled WGS sequence"/>
</dbReference>